<gene>
    <name evidence="1" type="ORF">NM208_g15746</name>
</gene>
<organism evidence="1 2">
    <name type="scientific">Fusarium decemcellulare</name>
    <dbReference type="NCBI Taxonomy" id="57161"/>
    <lineage>
        <taxon>Eukaryota</taxon>
        <taxon>Fungi</taxon>
        <taxon>Dikarya</taxon>
        <taxon>Ascomycota</taxon>
        <taxon>Pezizomycotina</taxon>
        <taxon>Sordariomycetes</taxon>
        <taxon>Hypocreomycetidae</taxon>
        <taxon>Hypocreales</taxon>
        <taxon>Nectriaceae</taxon>
        <taxon>Fusarium</taxon>
        <taxon>Fusarium decemcellulare species complex</taxon>
    </lineage>
</organism>
<reference evidence="1" key="1">
    <citation type="submission" date="2022-08" db="EMBL/GenBank/DDBJ databases">
        <title>Genome Sequence of Fusarium decemcellulare.</title>
        <authorList>
            <person name="Buettner E."/>
        </authorList>
    </citation>
    <scope>NUCLEOTIDE SEQUENCE</scope>
    <source>
        <strain evidence="1">Babe19</strain>
    </source>
</reference>
<evidence type="ECO:0000313" key="1">
    <source>
        <dbReference type="EMBL" id="KAJ3508901.1"/>
    </source>
</evidence>
<evidence type="ECO:0000313" key="2">
    <source>
        <dbReference type="Proteomes" id="UP001148629"/>
    </source>
</evidence>
<protein>
    <submittedName>
        <fullName evidence="1">Uncharacterized protein</fullName>
    </submittedName>
</protein>
<proteinExistence type="predicted"/>
<dbReference type="Proteomes" id="UP001148629">
    <property type="component" value="Unassembled WGS sequence"/>
</dbReference>
<accession>A0ACC1RCQ1</accession>
<dbReference type="EMBL" id="JANRMS010004425">
    <property type="protein sequence ID" value="KAJ3508901.1"/>
    <property type="molecule type" value="Genomic_DNA"/>
</dbReference>
<sequence>MGTVSAEKQNPGRSIVVTSSMAGVTGAASEVPFCDNGPGYRRRSGNVCVSAAIIYTYGKMYDSVLAKESAIYTFDKTVGVIQPARSPYCYERIPEPEEIANIGVFLASDLAAAIYVQSIVADSGKTAGALRERTIGPTPTMKPF</sequence>
<name>A0ACC1RCQ1_9HYPO</name>
<keyword evidence="2" id="KW-1185">Reference proteome</keyword>
<comment type="caution">
    <text evidence="1">The sequence shown here is derived from an EMBL/GenBank/DDBJ whole genome shotgun (WGS) entry which is preliminary data.</text>
</comment>